<reference evidence="1 3" key="2">
    <citation type="journal article" date="2013" name="Nature">
        <title>Insights into bilaterian evolution from three spiralian genomes.</title>
        <authorList>
            <person name="Simakov O."/>
            <person name="Marletaz F."/>
            <person name="Cho S.J."/>
            <person name="Edsinger-Gonzales E."/>
            <person name="Havlak P."/>
            <person name="Hellsten U."/>
            <person name="Kuo D.H."/>
            <person name="Larsson T."/>
            <person name="Lv J."/>
            <person name="Arendt D."/>
            <person name="Savage R."/>
            <person name="Osoegawa K."/>
            <person name="de Jong P."/>
            <person name="Grimwood J."/>
            <person name="Chapman J.A."/>
            <person name="Shapiro H."/>
            <person name="Aerts A."/>
            <person name="Otillar R.P."/>
            <person name="Terry A.Y."/>
            <person name="Boore J.L."/>
            <person name="Grigoriev I.V."/>
            <person name="Lindberg D.R."/>
            <person name="Seaver E.C."/>
            <person name="Weisblat D.A."/>
            <person name="Putnam N.H."/>
            <person name="Rokhsar D.S."/>
        </authorList>
    </citation>
    <scope>NUCLEOTIDE SEQUENCE</scope>
    <source>
        <strain evidence="1 3">I ESC-2004</strain>
    </source>
</reference>
<dbReference type="EnsemblMetazoa" id="CapteT216233">
    <property type="protein sequence ID" value="CapteP216233"/>
    <property type="gene ID" value="CapteG216233"/>
</dbReference>
<accession>R7TY97</accession>
<dbReference type="EMBL" id="KB307593">
    <property type="protein sequence ID" value="ELT98719.1"/>
    <property type="molecule type" value="Genomic_DNA"/>
</dbReference>
<dbReference type="OrthoDB" id="10068277at2759"/>
<dbReference type="OMA" id="NIHALHI"/>
<proteinExistence type="predicted"/>
<reference evidence="2" key="3">
    <citation type="submission" date="2015-06" db="UniProtKB">
        <authorList>
            <consortium name="EnsemblMetazoa"/>
        </authorList>
    </citation>
    <scope>IDENTIFICATION</scope>
</reference>
<protein>
    <submittedName>
        <fullName evidence="1 2">Uncharacterized protein</fullName>
    </submittedName>
</protein>
<evidence type="ECO:0000313" key="3">
    <source>
        <dbReference type="Proteomes" id="UP000014760"/>
    </source>
</evidence>
<evidence type="ECO:0000313" key="1">
    <source>
        <dbReference type="EMBL" id="ELT98719.1"/>
    </source>
</evidence>
<reference evidence="3" key="1">
    <citation type="submission" date="2012-12" db="EMBL/GenBank/DDBJ databases">
        <authorList>
            <person name="Hellsten U."/>
            <person name="Grimwood J."/>
            <person name="Chapman J.A."/>
            <person name="Shapiro H."/>
            <person name="Aerts A."/>
            <person name="Otillar R.P."/>
            <person name="Terry A.Y."/>
            <person name="Boore J.L."/>
            <person name="Simakov O."/>
            <person name="Marletaz F."/>
            <person name="Cho S.-J."/>
            <person name="Edsinger-Gonzales E."/>
            <person name="Havlak P."/>
            <person name="Kuo D.-H."/>
            <person name="Larsson T."/>
            <person name="Lv J."/>
            <person name="Arendt D."/>
            <person name="Savage R."/>
            <person name="Osoegawa K."/>
            <person name="de Jong P."/>
            <person name="Lindberg D.R."/>
            <person name="Seaver E.C."/>
            <person name="Weisblat D.A."/>
            <person name="Putnam N.H."/>
            <person name="Grigoriev I.V."/>
            <person name="Rokhsar D.S."/>
        </authorList>
    </citation>
    <scope>NUCLEOTIDE SEQUENCE</scope>
    <source>
        <strain evidence="3">I ESC-2004</strain>
    </source>
</reference>
<name>R7TY97_CAPTE</name>
<evidence type="ECO:0000313" key="2">
    <source>
        <dbReference type="EnsemblMetazoa" id="CapteP216233"/>
    </source>
</evidence>
<sequence length="235" mass="26633">MAPSKKLKKHAPILLCMSKNPSLSKALLASPLGQEIVHCVSECASNVLNGNTNLSQLQKRKLENIAPKKEEDYSERWFHWGVVRTPDWKRPATISEENFHVIYSRGMEHAKKLTLVEPKLLESLAQGRAPPNPATTNLSALDNEMTQVLNSDKAVRDKVQAYNQILQRYLVQQSKCIDSPIEVRVRPDSKVDTVDESTIEEPKLDTVEVDVFDSVPKTFTRKAQLLMRRCESNQK</sequence>
<dbReference type="AlphaFoldDB" id="R7TY97"/>
<keyword evidence="3" id="KW-1185">Reference proteome</keyword>
<dbReference type="EMBL" id="AMQN01026913">
    <property type="status" value="NOT_ANNOTATED_CDS"/>
    <property type="molecule type" value="Genomic_DNA"/>
</dbReference>
<dbReference type="Proteomes" id="UP000014760">
    <property type="component" value="Unassembled WGS sequence"/>
</dbReference>
<dbReference type="HOGENOM" id="CLU_1181180_0_0_1"/>
<organism evidence="1">
    <name type="scientific">Capitella teleta</name>
    <name type="common">Polychaete worm</name>
    <dbReference type="NCBI Taxonomy" id="283909"/>
    <lineage>
        <taxon>Eukaryota</taxon>
        <taxon>Metazoa</taxon>
        <taxon>Spiralia</taxon>
        <taxon>Lophotrochozoa</taxon>
        <taxon>Annelida</taxon>
        <taxon>Polychaeta</taxon>
        <taxon>Sedentaria</taxon>
        <taxon>Scolecida</taxon>
        <taxon>Capitellidae</taxon>
        <taxon>Capitella</taxon>
    </lineage>
</organism>
<gene>
    <name evidence="1" type="ORF">CAPTEDRAFT_216233</name>
</gene>